<evidence type="ECO:0000256" key="1">
    <source>
        <dbReference type="SAM" id="MobiDB-lite"/>
    </source>
</evidence>
<keyword evidence="3" id="KW-1185">Reference proteome</keyword>
<feature type="region of interest" description="Disordered" evidence="1">
    <location>
        <begin position="149"/>
        <end position="170"/>
    </location>
</feature>
<evidence type="ECO:0000313" key="2">
    <source>
        <dbReference type="EMBL" id="SGY63598.1"/>
    </source>
</evidence>
<dbReference type="AlphaFoldDB" id="A0A2X0MV58"/>
<name>A0A2X0MV58_9BASI</name>
<organism evidence="2 3">
    <name type="scientific">Microbotryum silenes-dioicae</name>
    <dbReference type="NCBI Taxonomy" id="796604"/>
    <lineage>
        <taxon>Eukaryota</taxon>
        <taxon>Fungi</taxon>
        <taxon>Dikarya</taxon>
        <taxon>Basidiomycota</taxon>
        <taxon>Pucciniomycotina</taxon>
        <taxon>Microbotryomycetes</taxon>
        <taxon>Microbotryales</taxon>
        <taxon>Microbotryaceae</taxon>
        <taxon>Microbotryum</taxon>
    </lineage>
</organism>
<reference evidence="2 3" key="1">
    <citation type="submission" date="2016-11" db="EMBL/GenBank/DDBJ databases">
        <authorList>
            <person name="Jaros S."/>
            <person name="Januszkiewicz K."/>
            <person name="Wedrychowicz H."/>
        </authorList>
    </citation>
    <scope>NUCLEOTIDE SEQUENCE [LARGE SCALE GENOMIC DNA]</scope>
</reference>
<dbReference type="Proteomes" id="UP000249464">
    <property type="component" value="Unassembled WGS sequence"/>
</dbReference>
<accession>A0A2X0MV58</accession>
<proteinExistence type="predicted"/>
<evidence type="ECO:0000313" key="3">
    <source>
        <dbReference type="Proteomes" id="UP000249464"/>
    </source>
</evidence>
<feature type="compositionally biased region" description="Polar residues" evidence="1">
    <location>
        <begin position="149"/>
        <end position="159"/>
    </location>
</feature>
<sequence>MGGTRKDFWICPRDGRGNMMRGIDSSHHVFYVDTNKNTPRSIWVHPFTDGSPRTAGERSIGRDGDFLTTPWTAYDAERAFSAGRRTINQLQNATSGSLLNAKTCVGSWAGAVAENDAARKKIGCSDRVTLIFTPIVRLSYSAQPSKVVSAKTRATGTSRETIHLDDDDEV</sequence>
<gene>
    <name evidence="2" type="primary">BQ5605_C007g04809</name>
    <name evidence="2" type="ORF">BQ5605_C007G04809</name>
</gene>
<dbReference type="EMBL" id="FQNC01000045">
    <property type="protein sequence ID" value="SGY63598.1"/>
    <property type="molecule type" value="Genomic_DNA"/>
</dbReference>
<protein>
    <submittedName>
        <fullName evidence="2">BQ5605_C007g04809 protein</fullName>
    </submittedName>
</protein>